<dbReference type="AlphaFoldDB" id="A0A2U8FC69"/>
<proteinExistence type="predicted"/>
<reference evidence="1 2" key="1">
    <citation type="submission" date="2017-06" db="EMBL/GenBank/DDBJ databases">
        <title>Complete genome of Helicobacter apodemus.</title>
        <authorList>
            <person name="Cho S."/>
        </authorList>
    </citation>
    <scope>NUCLEOTIDE SEQUENCE [LARGE SCALE GENOMIC DNA]</scope>
    <source>
        <strain evidence="2">SNUVETPUB-15-01</strain>
    </source>
</reference>
<accession>A0A2U8FC69</accession>
<dbReference type="InterPro" id="IPR002495">
    <property type="entry name" value="Glyco_trans_8"/>
</dbReference>
<sequence>MFNIVFSADNNYIKYVAVLISSIIKNTQRERGFKDFCEADYGLIGYDKLNFETLSDEEKCEGYVFYILSEDISLENEQKLNTLASELNKSYP</sequence>
<name>A0A2U8FC69_9HELI</name>
<dbReference type="SUPFAM" id="SSF53448">
    <property type="entry name" value="Nucleotide-diphospho-sugar transferases"/>
    <property type="match status" value="1"/>
</dbReference>
<dbReference type="Pfam" id="PF01501">
    <property type="entry name" value="Glyco_transf_8"/>
    <property type="match status" value="1"/>
</dbReference>
<protein>
    <submittedName>
        <fullName evidence="1">Uncharacterized protein</fullName>
    </submittedName>
</protein>
<dbReference type="GO" id="GO:0016757">
    <property type="term" value="F:glycosyltransferase activity"/>
    <property type="evidence" value="ECO:0007669"/>
    <property type="project" value="InterPro"/>
</dbReference>
<evidence type="ECO:0000313" key="2">
    <source>
        <dbReference type="Proteomes" id="UP000244890"/>
    </source>
</evidence>
<dbReference type="RefSeq" id="WP_162550398.1">
    <property type="nucleotide sequence ID" value="NZ_CP021886.1"/>
</dbReference>
<organism evidence="1 2">
    <name type="scientific">Helicobacter apodemus</name>
    <dbReference type="NCBI Taxonomy" id="135569"/>
    <lineage>
        <taxon>Bacteria</taxon>
        <taxon>Pseudomonadati</taxon>
        <taxon>Campylobacterota</taxon>
        <taxon>Epsilonproteobacteria</taxon>
        <taxon>Campylobacterales</taxon>
        <taxon>Helicobacteraceae</taxon>
        <taxon>Helicobacter</taxon>
    </lineage>
</organism>
<gene>
    <name evidence="1" type="ORF">CDV25_02400</name>
</gene>
<dbReference type="InterPro" id="IPR029044">
    <property type="entry name" value="Nucleotide-diphossugar_trans"/>
</dbReference>
<dbReference type="EMBL" id="CP021886">
    <property type="protein sequence ID" value="AWI33736.1"/>
    <property type="molecule type" value="Genomic_DNA"/>
</dbReference>
<dbReference type="KEGG" id="had:CDV25_02400"/>
<dbReference type="Proteomes" id="UP000244890">
    <property type="component" value="Chromosome"/>
</dbReference>
<evidence type="ECO:0000313" key="1">
    <source>
        <dbReference type="EMBL" id="AWI33736.1"/>
    </source>
</evidence>
<dbReference type="Gene3D" id="3.90.550.10">
    <property type="entry name" value="Spore Coat Polysaccharide Biosynthesis Protein SpsA, Chain A"/>
    <property type="match status" value="1"/>
</dbReference>